<feature type="compositionally biased region" description="Polar residues" evidence="11">
    <location>
        <begin position="587"/>
        <end position="605"/>
    </location>
</feature>
<dbReference type="Pfam" id="PF19318">
    <property type="entry name" value="DUF5918"/>
    <property type="match status" value="2"/>
</dbReference>
<keyword evidence="8" id="KW-0862">Zinc</keyword>
<evidence type="ECO:0000313" key="15">
    <source>
        <dbReference type="Proteomes" id="UP001153269"/>
    </source>
</evidence>
<feature type="domain" description="RING-type" evidence="12">
    <location>
        <begin position="713"/>
        <end position="768"/>
    </location>
</feature>
<evidence type="ECO:0000256" key="2">
    <source>
        <dbReference type="ARBA" id="ARBA00022685"/>
    </source>
</evidence>
<evidence type="ECO:0000256" key="7">
    <source>
        <dbReference type="ARBA" id="ARBA00022815"/>
    </source>
</evidence>
<reference evidence="14" key="1">
    <citation type="submission" date="2020-03" db="EMBL/GenBank/DDBJ databases">
        <authorList>
            <person name="Weist P."/>
        </authorList>
    </citation>
    <scope>NUCLEOTIDE SEQUENCE</scope>
</reference>
<evidence type="ECO:0000256" key="9">
    <source>
        <dbReference type="ARBA" id="ARBA00023157"/>
    </source>
</evidence>
<dbReference type="InterPro" id="IPR000981">
    <property type="entry name" value="Neurhyp_horm"/>
</dbReference>
<evidence type="ECO:0000256" key="1">
    <source>
        <dbReference type="ARBA" id="ARBA00007369"/>
    </source>
</evidence>
<dbReference type="CDD" id="cd16660">
    <property type="entry name" value="RING-Ubox_RNF37"/>
    <property type="match status" value="1"/>
</dbReference>
<dbReference type="GO" id="GO:0034450">
    <property type="term" value="F:ubiquitin-ubiquitin ligase activity"/>
    <property type="evidence" value="ECO:0007669"/>
    <property type="project" value="TreeGrafter"/>
</dbReference>
<keyword evidence="6 10" id="KW-0863">Zinc-finger</keyword>
<dbReference type="Gene3D" id="2.60.9.10">
    <property type="entry name" value="Neurohypophysial hormone domain"/>
    <property type="match status" value="1"/>
</dbReference>
<dbReference type="FunFam" id="3.30.40.10:FF:000163">
    <property type="entry name" value="Putative ring finger protein 37"/>
    <property type="match status" value="1"/>
</dbReference>
<protein>
    <recommendedName>
        <fullName evidence="16">RING-type domain-containing protein</fullName>
    </recommendedName>
</protein>
<dbReference type="InterPro" id="IPR022423">
    <property type="entry name" value="Neurohypophysial_hormone_CS"/>
</dbReference>
<organism evidence="14 15">
    <name type="scientific">Pleuronectes platessa</name>
    <name type="common">European plaice</name>
    <dbReference type="NCBI Taxonomy" id="8262"/>
    <lineage>
        <taxon>Eukaryota</taxon>
        <taxon>Metazoa</taxon>
        <taxon>Chordata</taxon>
        <taxon>Craniata</taxon>
        <taxon>Vertebrata</taxon>
        <taxon>Euteleostomi</taxon>
        <taxon>Actinopterygii</taxon>
        <taxon>Neopterygii</taxon>
        <taxon>Teleostei</taxon>
        <taxon>Neoteleostei</taxon>
        <taxon>Acanthomorphata</taxon>
        <taxon>Carangaria</taxon>
        <taxon>Pleuronectiformes</taxon>
        <taxon>Pleuronectoidei</taxon>
        <taxon>Pleuronectidae</taxon>
        <taxon>Pleuronectes</taxon>
    </lineage>
</organism>
<comment type="similarity">
    <text evidence="1">Belongs to the vasopressin/oxytocin family.</text>
</comment>
<dbReference type="SUPFAM" id="SSF57850">
    <property type="entry name" value="RING/U-box"/>
    <property type="match status" value="2"/>
</dbReference>
<dbReference type="GO" id="GO:0008270">
    <property type="term" value="F:zinc ion binding"/>
    <property type="evidence" value="ECO:0007669"/>
    <property type="project" value="UniProtKB-KW"/>
</dbReference>
<comment type="caution">
    <text evidence="14">The sequence shown here is derived from an EMBL/GenBank/DDBJ whole genome shotgun (WGS) entry which is preliminary data.</text>
</comment>
<gene>
    <name evidence="14" type="ORF">PLEPLA_LOCUS39469</name>
</gene>
<dbReference type="Gene3D" id="3.30.40.10">
    <property type="entry name" value="Zinc/RING finger domain, C3HC4 (zinc finger)"/>
    <property type="match status" value="1"/>
</dbReference>
<dbReference type="Pfam" id="PF00184">
    <property type="entry name" value="Hormone_5"/>
    <property type="match status" value="1"/>
</dbReference>
<evidence type="ECO:0000259" key="13">
    <source>
        <dbReference type="PROSITE" id="PS51698"/>
    </source>
</evidence>
<dbReference type="GO" id="GO:0005634">
    <property type="term" value="C:nucleus"/>
    <property type="evidence" value="ECO:0007669"/>
    <property type="project" value="TreeGrafter"/>
</dbReference>
<dbReference type="AlphaFoldDB" id="A0A9N7VIU7"/>
<dbReference type="PROSITE" id="PS50089">
    <property type="entry name" value="ZF_RING_2"/>
    <property type="match status" value="1"/>
</dbReference>
<dbReference type="PANTHER" id="PTHR13492:SF2">
    <property type="entry name" value="RING FINGER PROTEIN 37"/>
    <property type="match status" value="1"/>
</dbReference>
<dbReference type="SMART" id="SM00003">
    <property type="entry name" value="NH"/>
    <property type="match status" value="1"/>
</dbReference>
<dbReference type="EMBL" id="CADEAL010004100">
    <property type="protein sequence ID" value="CAB1451743.1"/>
    <property type="molecule type" value="Genomic_DNA"/>
</dbReference>
<dbReference type="InterPro" id="IPR036387">
    <property type="entry name" value="Neurhyp_horm_dom_sf"/>
</dbReference>
<evidence type="ECO:0000256" key="10">
    <source>
        <dbReference type="PROSITE-ProRule" id="PRU00175"/>
    </source>
</evidence>
<dbReference type="PROSITE" id="PS51698">
    <property type="entry name" value="U_BOX"/>
    <property type="match status" value="1"/>
</dbReference>
<keyword evidence="9" id="KW-1015">Disulfide bond</keyword>
<dbReference type="GO" id="GO:0005185">
    <property type="term" value="F:neurohypophyseal hormone activity"/>
    <property type="evidence" value="ECO:0007669"/>
    <property type="project" value="InterPro"/>
</dbReference>
<dbReference type="SMART" id="SM00504">
    <property type="entry name" value="Ubox"/>
    <property type="match status" value="1"/>
</dbReference>
<feature type="region of interest" description="Disordered" evidence="11">
    <location>
        <begin position="415"/>
        <end position="434"/>
    </location>
</feature>
<dbReference type="InterPro" id="IPR001841">
    <property type="entry name" value="Znf_RING"/>
</dbReference>
<feature type="region of interest" description="Disordered" evidence="11">
    <location>
        <begin position="676"/>
        <end position="701"/>
    </location>
</feature>
<evidence type="ECO:0000259" key="12">
    <source>
        <dbReference type="PROSITE" id="PS50089"/>
    </source>
</evidence>
<dbReference type="PROSITE" id="PS00518">
    <property type="entry name" value="ZF_RING_1"/>
    <property type="match status" value="1"/>
</dbReference>
<evidence type="ECO:0000256" key="6">
    <source>
        <dbReference type="ARBA" id="ARBA00022771"/>
    </source>
</evidence>
<dbReference type="Proteomes" id="UP001153269">
    <property type="component" value="Unassembled WGS sequence"/>
</dbReference>
<evidence type="ECO:0000256" key="3">
    <source>
        <dbReference type="ARBA" id="ARBA00022702"/>
    </source>
</evidence>
<dbReference type="InterPro" id="IPR013083">
    <property type="entry name" value="Znf_RING/FYVE/PHD"/>
</dbReference>
<dbReference type="GO" id="GO:0031625">
    <property type="term" value="F:ubiquitin protein ligase binding"/>
    <property type="evidence" value="ECO:0007669"/>
    <property type="project" value="TreeGrafter"/>
</dbReference>
<dbReference type="InterPro" id="IPR045696">
    <property type="entry name" value="Ubox5_N"/>
</dbReference>
<dbReference type="SUPFAM" id="SSF49606">
    <property type="entry name" value="Neurophysin II"/>
    <property type="match status" value="1"/>
</dbReference>
<dbReference type="InterPro" id="IPR003613">
    <property type="entry name" value="Ubox_domain"/>
</dbReference>
<keyword evidence="5" id="KW-0732">Signal</keyword>
<name>A0A9N7VIU7_PLEPL</name>
<evidence type="ECO:0000256" key="11">
    <source>
        <dbReference type="SAM" id="MobiDB-lite"/>
    </source>
</evidence>
<dbReference type="Pfam" id="PF00220">
    <property type="entry name" value="Hormone_4"/>
    <property type="match status" value="1"/>
</dbReference>
<feature type="domain" description="U-box" evidence="13">
    <location>
        <begin position="448"/>
        <end position="528"/>
    </location>
</feature>
<evidence type="ECO:0008006" key="16">
    <source>
        <dbReference type="Google" id="ProtNLM"/>
    </source>
</evidence>
<feature type="region of interest" description="Disordered" evidence="11">
    <location>
        <begin position="529"/>
        <end position="610"/>
    </location>
</feature>
<evidence type="ECO:0000313" key="14">
    <source>
        <dbReference type="EMBL" id="CAB1451743.1"/>
    </source>
</evidence>
<feature type="compositionally biased region" description="Polar residues" evidence="11">
    <location>
        <begin position="691"/>
        <end position="701"/>
    </location>
</feature>
<dbReference type="InterPro" id="IPR017907">
    <property type="entry name" value="Znf_RING_CS"/>
</dbReference>
<evidence type="ECO:0000256" key="5">
    <source>
        <dbReference type="ARBA" id="ARBA00022729"/>
    </source>
</evidence>
<keyword evidence="7" id="KW-0027">Amidation</keyword>
<keyword evidence="3" id="KW-0372">Hormone</keyword>
<dbReference type="GO" id="GO:0000209">
    <property type="term" value="P:protein polyubiquitination"/>
    <property type="evidence" value="ECO:0007669"/>
    <property type="project" value="TreeGrafter"/>
</dbReference>
<dbReference type="PRINTS" id="PR00831">
    <property type="entry name" value="NEUROPHYSIN"/>
</dbReference>
<dbReference type="InterPro" id="IPR039925">
    <property type="entry name" value="RNF37_RING-Ubox"/>
</dbReference>
<evidence type="ECO:0000256" key="8">
    <source>
        <dbReference type="ARBA" id="ARBA00022833"/>
    </source>
</evidence>
<keyword evidence="15" id="KW-1185">Reference proteome</keyword>
<keyword evidence="4" id="KW-0479">Metal-binding</keyword>
<feature type="region of interest" description="Disordered" evidence="11">
    <location>
        <begin position="875"/>
        <end position="895"/>
    </location>
</feature>
<dbReference type="PROSITE" id="PS00264">
    <property type="entry name" value="NEUROHYPOPHYS_HORM"/>
    <property type="match status" value="1"/>
</dbReference>
<proteinExistence type="inferred from homology"/>
<dbReference type="Pfam" id="PF04564">
    <property type="entry name" value="U-box"/>
    <property type="match status" value="1"/>
</dbReference>
<dbReference type="GO" id="GO:0005576">
    <property type="term" value="C:extracellular region"/>
    <property type="evidence" value="ECO:0007669"/>
    <property type="project" value="InterPro"/>
</dbReference>
<keyword evidence="2" id="KW-0165">Cleavage on pair of basic residues</keyword>
<dbReference type="PANTHER" id="PTHR13492">
    <property type="entry name" value="RING FINGER PROTEIN 37"/>
    <property type="match status" value="1"/>
</dbReference>
<dbReference type="InterPro" id="IPR039847">
    <property type="entry name" value="Ubox5"/>
</dbReference>
<feature type="compositionally biased region" description="Polar residues" evidence="11">
    <location>
        <begin position="564"/>
        <end position="578"/>
    </location>
</feature>
<evidence type="ECO:0000256" key="4">
    <source>
        <dbReference type="ARBA" id="ARBA00022723"/>
    </source>
</evidence>
<sequence length="1051" mass="115887">MCAVGFSQNVRRASRRMLRNVQGLRLCACTCVWLRRFLVLPGTTLLVRTAEVFKIDKADGFSQRFYLWSRPCHWLSWLAVWPVTSRPDRSVKKEEEMFLYLECGHFISRIYSRSNTRITSSLSQEPNKESTIKQSRRMVLNLCQPHFYTTVHCNKLCADGYDVSNLVSADPALQRRGFKLEYFLRPPVQVTLKFGFQVELCRVDVELWPWGMDRGQASKRLEISTSSDPLPSHKFNQGHKRVQQKDKIHMQVKHQNKLNNNHQECEGKSYPNHSNGHPWTVQAQQWGEEAVGGYSYKHQTAKDQAQANADSHQPEAEFKLVGRCELSDLTRVCFSQSSFRPQPLFPSPPPSQPANCRQEELWSRGPFSLGAVTQLRVTLAFGGSASALGFKTLSVWGQPARCCPPQEVERIKTVHEASERRPPQPGFFTSSVRPTSQPQQAATALSNSIPEEFLDPLTQEVMELPMLLPSGVSVDNTTLEECQKREATWGRAPNDPFTGVPFTSNSQPLPNPQLKLRIDHFILQGGGVRRDGMLGRQGEGKNPQASRLISSREEGQSHIVPFLSKSSINSTVRSSKGTIQEEDAGLGQSSDKGNHTTSSQPLATENKSDWDQKKKRYLIYGRDSVEEFDEKQLQPQTKRPKHDALTVPACSSHEQRLSASLDEALFSALQGRPSFTSNLSQQRRDTRDSEALNTTQQSLGSDNQNICPGEKTCSACSCSVSVYSTSASSIYRLTCGHLLCRACLQRRPHTPHSVSTVTSYHVLCPTCQSVFNFLPEGLICVTPRGCHDARFLFPPVANVPGLHFEKVGILVGYLDDGTLLMQRHICPRPLRSPVPHGSACVWGEEWRFTDVSPRCVGGLLSGPCLISEEPTELSVSLTSTQAEDTSTGAQRSSNQPAAMPHSMFPLCVLGFLALSSACYIQNCPRGGKRALPDTGIRQCMPCGPGDRGRCFGPGICCGEGLGCLLGSPETAHCAEENYLLTPCMAGGRPCGSEGGRCAASGLCCNPESCAVDSDCLAEIEASDPGHGAGGSSPAELLLRLLHVTARGQTEY</sequence>
<dbReference type="FunFam" id="2.60.9.10:FF:000001">
    <property type="entry name" value="oxytocin-neurophysin 1"/>
    <property type="match status" value="1"/>
</dbReference>
<accession>A0A9N7VIU7</accession>